<name>A0A0E1X610_STAAU</name>
<evidence type="ECO:0000313" key="1">
    <source>
        <dbReference type="EMBL" id="EFH94218.1"/>
    </source>
</evidence>
<gene>
    <name evidence="1" type="ORF">HMPREF0769_11839</name>
</gene>
<organism evidence="1">
    <name type="scientific">Staphylococcus aureus subsp. aureus MN8</name>
    <dbReference type="NCBI Taxonomy" id="548470"/>
    <lineage>
        <taxon>Bacteria</taxon>
        <taxon>Bacillati</taxon>
        <taxon>Bacillota</taxon>
        <taxon>Bacilli</taxon>
        <taxon>Bacillales</taxon>
        <taxon>Staphylococcaceae</taxon>
        <taxon>Staphylococcus</taxon>
    </lineage>
</organism>
<reference evidence="1" key="1">
    <citation type="submission" date="2010-05" db="EMBL/GenBank/DDBJ databases">
        <authorList>
            <person name="Muzny D."/>
            <person name="Qin X."/>
            <person name="Buhay C."/>
            <person name="Dugan-Rocha S."/>
            <person name="Ding Y."/>
            <person name="Chen G."/>
            <person name="Hawes A."/>
            <person name="Holder M."/>
            <person name="Jhangiani S."/>
            <person name="Johnson A."/>
            <person name="Khan Z."/>
            <person name="Li Z."/>
            <person name="Liu W."/>
            <person name="Liu X."/>
            <person name="Perez L."/>
            <person name="Shen H."/>
            <person name="Wang Q."/>
            <person name="Watt J."/>
            <person name="Xi L."/>
            <person name="Xin Y."/>
            <person name="Zhou J."/>
            <person name="Deng J."/>
            <person name="Jiang H."/>
            <person name="Liu Y."/>
            <person name="Qu J."/>
            <person name="Song X.-Z."/>
            <person name="Zhang L."/>
            <person name="Villasana D."/>
            <person name="Johnson A."/>
            <person name="Liu J."/>
            <person name="Liyanage D."/>
            <person name="Lorensuhewa L."/>
            <person name="Robinson T."/>
            <person name="Song A."/>
            <person name="Song B.-B."/>
            <person name="Dinh H."/>
            <person name="Thornton R."/>
            <person name="Coyle M."/>
            <person name="Francisco L."/>
            <person name="Jackson L."/>
            <person name="Javaid M."/>
            <person name="Korchina V."/>
            <person name="Kovar C."/>
            <person name="Mata R."/>
            <person name="Mathew T."/>
            <person name="Ngo R."/>
            <person name="Nguyen L."/>
            <person name="Nguyen N."/>
            <person name="Okwuonu G."/>
            <person name="Ongeri F."/>
            <person name="Pham C."/>
            <person name="Simmons D."/>
            <person name="Wilczek-Boney K."/>
            <person name="Hale W."/>
            <person name="Jakkamsetti A."/>
            <person name="Pham P."/>
            <person name="Ruth R."/>
            <person name="San Lucas F."/>
            <person name="Warren J."/>
            <person name="Zhang J."/>
            <person name="Zhao Z."/>
            <person name="Zhou C."/>
            <person name="Zhu D."/>
            <person name="Lee S."/>
            <person name="Bess C."/>
            <person name="Blankenburg K."/>
            <person name="Forbes L."/>
            <person name="Fu Q."/>
            <person name="Gubbala S."/>
            <person name="Hirani K."/>
            <person name="Jayaseelan J.C."/>
            <person name="Lara F."/>
            <person name="Munidasa M."/>
            <person name="Palculict T."/>
            <person name="Patil S."/>
            <person name="Pu L.-L."/>
            <person name="Saada N."/>
            <person name="Tang L."/>
            <person name="Weissenberger G."/>
            <person name="Zhu Y."/>
            <person name="Hemphill L."/>
            <person name="Shang Y."/>
            <person name="Youmans B."/>
            <person name="Ayvaz T."/>
            <person name="Ross M."/>
            <person name="Santibanez J."/>
            <person name="Aqrawi P."/>
            <person name="Gross S."/>
            <person name="Joshi V."/>
            <person name="Fowler G."/>
            <person name="Nazareth L."/>
            <person name="Reid J."/>
            <person name="Worley K."/>
            <person name="Petrosino J."/>
            <person name="Highlander S."/>
            <person name="Gibbs R."/>
        </authorList>
    </citation>
    <scope>NUCLEOTIDE SEQUENCE [LARGE SCALE GENOMIC DNA]</scope>
    <source>
        <strain evidence="1">MN8</strain>
    </source>
</reference>
<protein>
    <submittedName>
        <fullName evidence="1">Uncharacterized protein</fullName>
    </submittedName>
</protein>
<comment type="caution">
    <text evidence="1">The sequence shown here is derived from an EMBL/GenBank/DDBJ whole genome shotgun (WGS) entry which is preliminary data.</text>
</comment>
<dbReference type="EMBL" id="ACJA02000004">
    <property type="protein sequence ID" value="EFH94218.1"/>
    <property type="molecule type" value="Genomic_DNA"/>
</dbReference>
<accession>A0A0E1X610</accession>
<dbReference type="HOGENOM" id="CLU_3317252_0_0_9"/>
<sequence length="39" mass="4865">MNPKQYFQSIHKYDLRENHYKQRLTVIGNQTFIRAIKKR</sequence>
<dbReference type="AlphaFoldDB" id="A0A0E1X610"/>
<dbReference type="Proteomes" id="UP000003455">
    <property type="component" value="Chromosome"/>
</dbReference>
<proteinExistence type="predicted"/>